<dbReference type="EC" id="6.3.4.15" evidence="2"/>
<evidence type="ECO:0000256" key="2">
    <source>
        <dbReference type="HAMAP-Rule" id="MF_00978"/>
    </source>
</evidence>
<keyword evidence="2" id="KW-0092">Biotin</keyword>
<dbReference type="HAMAP" id="MF_00978">
    <property type="entry name" value="Bifunct_BirA"/>
    <property type="match status" value="1"/>
</dbReference>
<dbReference type="Pfam" id="PF08279">
    <property type="entry name" value="HTH_11"/>
    <property type="match status" value="1"/>
</dbReference>
<keyword evidence="5" id="KW-1185">Reference proteome</keyword>
<comment type="catalytic activity">
    <reaction evidence="2">
        <text>biotin + L-lysyl-[protein] + ATP = N(6)-biotinyl-L-lysyl-[protein] + AMP + diphosphate + H(+)</text>
        <dbReference type="Rhea" id="RHEA:11756"/>
        <dbReference type="Rhea" id="RHEA-COMP:9752"/>
        <dbReference type="Rhea" id="RHEA-COMP:10505"/>
        <dbReference type="ChEBI" id="CHEBI:15378"/>
        <dbReference type="ChEBI" id="CHEBI:29969"/>
        <dbReference type="ChEBI" id="CHEBI:30616"/>
        <dbReference type="ChEBI" id="CHEBI:33019"/>
        <dbReference type="ChEBI" id="CHEBI:57586"/>
        <dbReference type="ChEBI" id="CHEBI:83144"/>
        <dbReference type="ChEBI" id="CHEBI:456215"/>
        <dbReference type="EC" id="6.3.4.15"/>
    </reaction>
</comment>
<dbReference type="RefSeq" id="WP_249329143.1">
    <property type="nucleotide sequence ID" value="NZ_CP060635.1"/>
</dbReference>
<dbReference type="KEGG" id="whj:H9Q79_02735"/>
<dbReference type="PANTHER" id="PTHR12835:SF5">
    <property type="entry name" value="BIOTIN--PROTEIN LIGASE"/>
    <property type="match status" value="1"/>
</dbReference>
<keyword evidence="1 2" id="KW-0436">Ligase</keyword>
<dbReference type="GO" id="GO:0005737">
    <property type="term" value="C:cytoplasm"/>
    <property type="evidence" value="ECO:0007669"/>
    <property type="project" value="TreeGrafter"/>
</dbReference>
<dbReference type="InterPro" id="IPR030855">
    <property type="entry name" value="Bifunct_BirA"/>
</dbReference>
<dbReference type="InterPro" id="IPR036390">
    <property type="entry name" value="WH_DNA-bd_sf"/>
</dbReference>
<gene>
    <name evidence="2" type="primary">birA</name>
    <name evidence="4" type="ORF">H9Q79_02735</name>
</gene>
<feature type="domain" description="BPL/LPL catalytic" evidence="3">
    <location>
        <begin position="65"/>
        <end position="260"/>
    </location>
</feature>
<evidence type="ECO:0000313" key="5">
    <source>
        <dbReference type="Proteomes" id="UP000515860"/>
    </source>
</evidence>
<dbReference type="InterPro" id="IPR004408">
    <property type="entry name" value="Biotin_CoA_COase_ligase"/>
</dbReference>
<dbReference type="NCBIfam" id="TIGR00121">
    <property type="entry name" value="birA_ligase"/>
    <property type="match status" value="1"/>
</dbReference>
<comment type="similarity">
    <text evidence="2">Belongs to the biotin--protein ligase family.</text>
</comment>
<dbReference type="PROSITE" id="PS51733">
    <property type="entry name" value="BPL_LPL_CATALYTIC"/>
    <property type="match status" value="1"/>
</dbReference>
<name>A0A7G9GEJ4_9FIRM</name>
<organism evidence="4 5">
    <name type="scientific">Wansuia hejianensis</name>
    <dbReference type="NCBI Taxonomy" id="2763667"/>
    <lineage>
        <taxon>Bacteria</taxon>
        <taxon>Bacillati</taxon>
        <taxon>Bacillota</taxon>
        <taxon>Clostridia</taxon>
        <taxon>Lachnospirales</taxon>
        <taxon>Lachnospiraceae</taxon>
        <taxon>Wansuia</taxon>
    </lineage>
</organism>
<dbReference type="SUPFAM" id="SSF55681">
    <property type="entry name" value="Class II aaRS and biotin synthetases"/>
    <property type="match status" value="1"/>
</dbReference>
<dbReference type="GO" id="GO:0009249">
    <property type="term" value="P:protein lipoylation"/>
    <property type="evidence" value="ECO:0007669"/>
    <property type="project" value="UniProtKB-ARBA"/>
</dbReference>
<keyword evidence="2" id="KW-0804">Transcription</keyword>
<dbReference type="EMBL" id="CP060635">
    <property type="protein sequence ID" value="QNM09226.1"/>
    <property type="molecule type" value="Genomic_DNA"/>
</dbReference>
<dbReference type="GO" id="GO:0004077">
    <property type="term" value="F:biotin--[biotin carboxyl-carrier protein] ligase activity"/>
    <property type="evidence" value="ECO:0007669"/>
    <property type="project" value="UniProtKB-UniRule"/>
</dbReference>
<dbReference type="Gene3D" id="1.10.10.10">
    <property type="entry name" value="Winged helix-like DNA-binding domain superfamily/Winged helix DNA-binding domain"/>
    <property type="match status" value="1"/>
</dbReference>
<proteinExistence type="inferred from homology"/>
<feature type="binding site" evidence="2">
    <location>
        <begin position="91"/>
        <end position="93"/>
    </location>
    <ligand>
        <name>biotin</name>
        <dbReference type="ChEBI" id="CHEBI:57586"/>
    </ligand>
</feature>
<feature type="binding site" evidence="2">
    <location>
        <begin position="119"/>
        <end position="121"/>
    </location>
    <ligand>
        <name>biotin</name>
        <dbReference type="ChEBI" id="CHEBI:57586"/>
    </ligand>
</feature>
<feature type="binding site" evidence="2">
    <location>
        <position position="115"/>
    </location>
    <ligand>
        <name>biotin</name>
        <dbReference type="ChEBI" id="CHEBI:57586"/>
    </ligand>
</feature>
<dbReference type="SUPFAM" id="SSF46785">
    <property type="entry name" value="Winged helix' DNA-binding domain"/>
    <property type="match status" value="1"/>
</dbReference>
<comment type="function">
    <text evidence="2">Acts both as a biotin--[acetyl-CoA-carboxylase] ligase and a repressor.</text>
</comment>
<keyword evidence="2" id="KW-0238">DNA-binding</keyword>
<dbReference type="CDD" id="cd16442">
    <property type="entry name" value="BPL"/>
    <property type="match status" value="1"/>
</dbReference>
<dbReference type="GO" id="GO:0005524">
    <property type="term" value="F:ATP binding"/>
    <property type="evidence" value="ECO:0007669"/>
    <property type="project" value="UniProtKB-UniRule"/>
</dbReference>
<dbReference type="InterPro" id="IPR036388">
    <property type="entry name" value="WH-like_DNA-bd_sf"/>
</dbReference>
<keyword evidence="2" id="KW-0678">Repressor</keyword>
<reference evidence="4 5" key="1">
    <citation type="submission" date="2020-08" db="EMBL/GenBank/DDBJ databases">
        <authorList>
            <person name="Liu C."/>
            <person name="Sun Q."/>
        </authorList>
    </citation>
    <scope>NUCLEOTIDE SEQUENCE [LARGE SCALE GENOMIC DNA]</scope>
    <source>
        <strain evidence="4 5">NSJ-29</strain>
    </source>
</reference>
<dbReference type="InterPro" id="IPR013196">
    <property type="entry name" value="HTH_11"/>
</dbReference>
<dbReference type="Gene3D" id="3.30.930.10">
    <property type="entry name" value="Bira Bifunctional Protein, Domain 2"/>
    <property type="match status" value="1"/>
</dbReference>
<feature type="binding site" evidence="2">
    <location>
        <position position="186"/>
    </location>
    <ligand>
        <name>biotin</name>
        <dbReference type="ChEBI" id="CHEBI:57586"/>
    </ligand>
</feature>
<dbReference type="GO" id="GO:0016740">
    <property type="term" value="F:transferase activity"/>
    <property type="evidence" value="ECO:0007669"/>
    <property type="project" value="UniProtKB-ARBA"/>
</dbReference>
<evidence type="ECO:0000256" key="1">
    <source>
        <dbReference type="ARBA" id="ARBA00022598"/>
    </source>
</evidence>
<accession>A0A7G9GEJ4</accession>
<keyword evidence="2" id="KW-0547">Nucleotide-binding</keyword>
<sequence length="322" mass="35412">MLKNRILRELEMNRSCPISGQALAERYHVSRNAVWKAVNALKEEGYEILSAQNRGYILATDSDRLSREGILAHLEPGIGEPAVYAFRELDSTNNEAKRMLASGFRGRALVVSECQSAGRGRGDNRFYSPSGTGLYLTMLTAGGPLPEPPSFITIAAAVAVARAVESLCGLRLQFKWVNDLFLEGKKAGGILSEAVTDLESGRIEEAVVGIGLNVTTKDFPPDIRKRAISLGMKAGSRNRLAAEIAGQFFRMDLLEHDLYMDEYRERSLVLGKNVVYEGEAVYAEGLDELGGLIIRRADGRKETLRGGSITLEEESETCFFEE</sequence>
<dbReference type="GO" id="GO:0003677">
    <property type="term" value="F:DNA binding"/>
    <property type="evidence" value="ECO:0007669"/>
    <property type="project" value="UniProtKB-UniRule"/>
</dbReference>
<feature type="DNA-binding region" description="H-T-H motif" evidence="2">
    <location>
        <begin position="20"/>
        <end position="39"/>
    </location>
</feature>
<dbReference type="AlphaFoldDB" id="A0A7G9GEJ4"/>
<dbReference type="Pfam" id="PF03099">
    <property type="entry name" value="BPL_LplA_LipB"/>
    <property type="match status" value="1"/>
</dbReference>
<evidence type="ECO:0000259" key="3">
    <source>
        <dbReference type="PROSITE" id="PS51733"/>
    </source>
</evidence>
<dbReference type="InterPro" id="IPR045864">
    <property type="entry name" value="aa-tRNA-synth_II/BPL/LPL"/>
</dbReference>
<dbReference type="GO" id="GO:0006355">
    <property type="term" value="P:regulation of DNA-templated transcription"/>
    <property type="evidence" value="ECO:0007669"/>
    <property type="project" value="UniProtKB-UniRule"/>
</dbReference>
<dbReference type="PANTHER" id="PTHR12835">
    <property type="entry name" value="BIOTIN PROTEIN LIGASE"/>
    <property type="match status" value="1"/>
</dbReference>
<dbReference type="InterPro" id="IPR004143">
    <property type="entry name" value="BPL_LPL_catalytic"/>
</dbReference>
<protein>
    <recommendedName>
        <fullName evidence="2">Bifunctional ligase/repressor BirA</fullName>
    </recommendedName>
    <alternativeName>
        <fullName evidence="2">Biotin--[acetyl-CoA-carboxylase] ligase</fullName>
        <ecNumber evidence="2">6.3.4.15</ecNumber>
    </alternativeName>
    <alternativeName>
        <fullName evidence="2">Biotin--protein ligase</fullName>
    </alternativeName>
    <alternativeName>
        <fullName evidence="2">Biotin-[acetyl-CoA carboxylase] synthetase</fullName>
    </alternativeName>
</protein>
<keyword evidence="2" id="KW-0805">Transcription regulation</keyword>
<keyword evidence="2" id="KW-0067">ATP-binding</keyword>
<evidence type="ECO:0000313" key="4">
    <source>
        <dbReference type="EMBL" id="QNM09226.1"/>
    </source>
</evidence>
<dbReference type="Proteomes" id="UP000515860">
    <property type="component" value="Chromosome"/>
</dbReference>